<keyword evidence="2" id="KW-1185">Reference proteome</keyword>
<organism evidence="1 2">
    <name type="scientific">Desulfosarcina ovata subsp. ovata</name>
    <dbReference type="NCBI Taxonomy" id="2752305"/>
    <lineage>
        <taxon>Bacteria</taxon>
        <taxon>Pseudomonadati</taxon>
        <taxon>Thermodesulfobacteriota</taxon>
        <taxon>Desulfobacteria</taxon>
        <taxon>Desulfobacterales</taxon>
        <taxon>Desulfosarcinaceae</taxon>
        <taxon>Desulfosarcina</taxon>
    </lineage>
</organism>
<name>A0A5K8ACD5_9BACT</name>
<accession>A0A5K8ACD5</accession>
<dbReference type="RefSeq" id="WP_155311244.1">
    <property type="nucleotide sequence ID" value="NZ_AP021879.1"/>
</dbReference>
<dbReference type="AlphaFoldDB" id="A0A5K8ACD5"/>
<evidence type="ECO:0000313" key="1">
    <source>
        <dbReference type="EMBL" id="BBO90159.1"/>
    </source>
</evidence>
<proteinExistence type="predicted"/>
<dbReference type="EMBL" id="AP021879">
    <property type="protein sequence ID" value="BBO90159.1"/>
    <property type="molecule type" value="Genomic_DNA"/>
</dbReference>
<gene>
    <name evidence="1" type="ORF">DSCOOX_33390</name>
</gene>
<protein>
    <submittedName>
        <fullName evidence="1">Uncharacterized protein</fullName>
    </submittedName>
</protein>
<evidence type="ECO:0000313" key="2">
    <source>
        <dbReference type="Proteomes" id="UP000422108"/>
    </source>
</evidence>
<sequence length="122" mass="13583">MNLPGELKKLYQADLNPAQQERLFENMATIFARAIENRAPKNRPPGKAGLKAEKGYYRLLYLEGELLDNVRPAEGMPPASDYHWDHLESIIGQLKDLPELQAEILAALKSALNAVLHPSPPA</sequence>
<reference evidence="1 2" key="1">
    <citation type="submission" date="2019-11" db="EMBL/GenBank/DDBJ databases">
        <title>Comparative genomics of hydrocarbon-degrading Desulfosarcina strains.</title>
        <authorList>
            <person name="Watanabe M."/>
            <person name="Kojima H."/>
            <person name="Fukui M."/>
        </authorList>
    </citation>
    <scope>NUCLEOTIDE SEQUENCE [LARGE SCALE GENOMIC DNA]</scope>
    <source>
        <strain evidence="2">oXyS1</strain>
    </source>
</reference>
<dbReference type="Proteomes" id="UP000422108">
    <property type="component" value="Chromosome"/>
</dbReference>